<organism evidence="1 2">
    <name type="scientific">Methylotuvimicrobium buryatense</name>
    <name type="common">Methylomicrobium buryatense</name>
    <dbReference type="NCBI Taxonomy" id="95641"/>
    <lineage>
        <taxon>Bacteria</taxon>
        <taxon>Pseudomonadati</taxon>
        <taxon>Pseudomonadota</taxon>
        <taxon>Gammaproteobacteria</taxon>
        <taxon>Methylococcales</taxon>
        <taxon>Methylococcaceae</taxon>
        <taxon>Methylotuvimicrobium</taxon>
    </lineage>
</organism>
<dbReference type="AlphaFoldDB" id="A0A4P9UN92"/>
<keyword evidence="2" id="KW-1185">Reference proteome</keyword>
<dbReference type="KEGG" id="mbur:EQU24_11345"/>
<proteinExistence type="predicted"/>
<dbReference type="STRING" id="675511.GCA_000341735_00766"/>
<protein>
    <submittedName>
        <fullName evidence="1">Uncharacterized protein</fullName>
    </submittedName>
</protein>
<gene>
    <name evidence="1" type="ORF">EQU24_11345</name>
</gene>
<dbReference type="EMBL" id="CP035467">
    <property type="protein sequence ID" value="QCW82768.1"/>
    <property type="molecule type" value="Genomic_DNA"/>
</dbReference>
<reference evidence="2" key="1">
    <citation type="journal article" date="2019" name="J. Bacteriol.">
        <title>A Mutagenic Screen Identifies a TonB-Dependent Receptor Required for the Lanthanide Metal Switch in the Type I Methanotroph 'Methylotuvimicrobium buryatense' 5GB1C.</title>
        <authorList>
            <person name="Groom J.D."/>
            <person name="Ford S.M."/>
            <person name="Pesesky M.W."/>
            <person name="Lidstrom M.E."/>
        </authorList>
    </citation>
    <scope>NUCLEOTIDE SEQUENCE [LARGE SCALE GENOMIC DNA]</scope>
    <source>
        <strain evidence="2">5GB1C</strain>
    </source>
</reference>
<dbReference type="RefSeq" id="WP_017839390.1">
    <property type="nucleotide sequence ID" value="NZ_CP035467.1"/>
</dbReference>
<accession>A0A4P9UN92</accession>
<sequence>MKFLPRPIICERCGDEILPSEQSRPDDRICPWCRHMMMEASEIYQKTKRKRSPHLILLNHRN</sequence>
<evidence type="ECO:0000313" key="2">
    <source>
        <dbReference type="Proteomes" id="UP000305881"/>
    </source>
</evidence>
<dbReference type="Proteomes" id="UP000305881">
    <property type="component" value="Chromosome"/>
</dbReference>
<name>A0A4P9UN92_METBY</name>
<evidence type="ECO:0000313" key="1">
    <source>
        <dbReference type="EMBL" id="QCW82768.1"/>
    </source>
</evidence>